<keyword evidence="1" id="KW-0175">Coiled coil</keyword>
<evidence type="ECO:0000256" key="1">
    <source>
        <dbReference type="SAM" id="Coils"/>
    </source>
</evidence>
<keyword evidence="4" id="KW-1185">Reference proteome</keyword>
<evidence type="ECO:0000313" key="3">
    <source>
        <dbReference type="EMBL" id="KEQ76915.1"/>
    </source>
</evidence>
<dbReference type="RefSeq" id="XP_013431211.1">
    <property type="nucleotide sequence ID" value="XM_013575757.1"/>
</dbReference>
<organism evidence="3 4">
    <name type="scientific">Aureobasidium namibiae CBS 147.97</name>
    <dbReference type="NCBI Taxonomy" id="1043004"/>
    <lineage>
        <taxon>Eukaryota</taxon>
        <taxon>Fungi</taxon>
        <taxon>Dikarya</taxon>
        <taxon>Ascomycota</taxon>
        <taxon>Pezizomycotina</taxon>
        <taxon>Dothideomycetes</taxon>
        <taxon>Dothideomycetidae</taxon>
        <taxon>Dothideales</taxon>
        <taxon>Saccotheciaceae</taxon>
        <taxon>Aureobasidium</taxon>
    </lineage>
</organism>
<accession>A0A074WUM3</accession>
<dbReference type="HOGENOM" id="CLU_525773_0_0_1"/>
<dbReference type="OrthoDB" id="3891782at2759"/>
<dbReference type="GeneID" id="25414669"/>
<proteinExistence type="predicted"/>
<evidence type="ECO:0000313" key="4">
    <source>
        <dbReference type="Proteomes" id="UP000027730"/>
    </source>
</evidence>
<gene>
    <name evidence="3" type="ORF">M436DRAFT_69848</name>
</gene>
<reference evidence="3 4" key="1">
    <citation type="journal article" date="2014" name="BMC Genomics">
        <title>Genome sequencing of four Aureobasidium pullulans varieties: biotechnological potential, stress tolerance, and description of new species.</title>
        <authorList>
            <person name="Gostin Ar C."/>
            <person name="Ohm R.A."/>
            <person name="Kogej T."/>
            <person name="Sonjak S."/>
            <person name="Turk M."/>
            <person name="Zajc J."/>
            <person name="Zalar P."/>
            <person name="Grube M."/>
            <person name="Sun H."/>
            <person name="Han J."/>
            <person name="Sharma A."/>
            <person name="Chiniquy J."/>
            <person name="Ngan C.Y."/>
            <person name="Lipzen A."/>
            <person name="Barry K."/>
            <person name="Grigoriev I.V."/>
            <person name="Gunde-Cimerman N."/>
        </authorList>
    </citation>
    <scope>NUCLEOTIDE SEQUENCE [LARGE SCALE GENOMIC DNA]</scope>
    <source>
        <strain evidence="3 4">CBS 147.97</strain>
    </source>
</reference>
<dbReference type="EMBL" id="KL584703">
    <property type="protein sequence ID" value="KEQ76915.1"/>
    <property type="molecule type" value="Genomic_DNA"/>
</dbReference>
<sequence>MPKGKRSARASWLFRNKPAVASANTTFGRFYVSIYHDESKVEGSIVVQHTVHIEGFPFEQTLDLVLRPESIVACELFLDNQNQRLPPEVLNLIPTNRNDIWSLSLTMRSPGTVICPTAPLPLSFVSTSFGQQFAAFSHLCQTTHLQIYLGKDQLQPEHRMRLERFAAAIALRNLRANPIDLRSLGGGGGKQETIWDYIHPPEEQQAEPGASKKRCRVDSNSQQQSGEPYAKIQKFFWDTVHQGSPTEVNTPSPRYTTSPSHTSTAADTSDLRLMHPFAYVENPGDEPCPSTVLGHSDEKRPGSRACTPLPAYPAGYENTCTPSPALPKASVSPWGSSIEIKPTFFTPETDNSAPSPELTQALGGMLQQMLPNIIEGAFSSILGPLIDARLEALVNHKMEALVREHLPKLTYQALRQNMDRFVDELEDEHKNAEFKIGEAVDEAKTELNETRDKAIDDIETWAQERFEDFEGDVDSITKSAVETLEDKANLLEERLDRKSRRQFKKIEKVQQGTRRRSI</sequence>
<dbReference type="Proteomes" id="UP000027730">
    <property type="component" value="Unassembled WGS sequence"/>
</dbReference>
<evidence type="ECO:0000256" key="2">
    <source>
        <dbReference type="SAM" id="MobiDB-lite"/>
    </source>
</evidence>
<dbReference type="AlphaFoldDB" id="A0A074WUM3"/>
<feature type="compositionally biased region" description="Polar residues" evidence="2">
    <location>
        <begin position="242"/>
        <end position="267"/>
    </location>
</feature>
<feature type="coiled-coil region" evidence="1">
    <location>
        <begin position="411"/>
        <end position="501"/>
    </location>
</feature>
<feature type="region of interest" description="Disordered" evidence="2">
    <location>
        <begin position="242"/>
        <end position="269"/>
    </location>
</feature>
<protein>
    <submittedName>
        <fullName evidence="3">Uncharacterized protein</fullName>
    </submittedName>
</protein>
<name>A0A074WUM3_9PEZI</name>
<feature type="region of interest" description="Disordered" evidence="2">
    <location>
        <begin position="203"/>
        <end position="228"/>
    </location>
</feature>